<dbReference type="AlphaFoldDB" id="A0A9W9RPS1"/>
<reference evidence="2" key="1">
    <citation type="submission" date="2022-11" db="EMBL/GenBank/DDBJ databases">
        <authorList>
            <person name="Petersen C."/>
        </authorList>
    </citation>
    <scope>NUCLEOTIDE SEQUENCE</scope>
    <source>
        <strain evidence="2">IBT 29864</strain>
    </source>
</reference>
<proteinExistence type="predicted"/>
<evidence type="ECO:0000256" key="1">
    <source>
        <dbReference type="SAM" id="MobiDB-lite"/>
    </source>
</evidence>
<comment type="caution">
    <text evidence="2">The sequence shown here is derived from an EMBL/GenBank/DDBJ whole genome shotgun (WGS) entry which is preliminary data.</text>
</comment>
<dbReference type="Proteomes" id="UP001147782">
    <property type="component" value="Unassembled WGS sequence"/>
</dbReference>
<gene>
    <name evidence="2" type="ORF">N7496_009845</name>
</gene>
<protein>
    <submittedName>
        <fullName evidence="2">Uncharacterized protein</fullName>
    </submittedName>
</protein>
<name>A0A9W9RPS1_9EURO</name>
<feature type="region of interest" description="Disordered" evidence="1">
    <location>
        <begin position="53"/>
        <end position="87"/>
    </location>
</feature>
<evidence type="ECO:0000313" key="3">
    <source>
        <dbReference type="Proteomes" id="UP001147782"/>
    </source>
</evidence>
<evidence type="ECO:0000313" key="2">
    <source>
        <dbReference type="EMBL" id="KAJ5364132.1"/>
    </source>
</evidence>
<reference evidence="2" key="2">
    <citation type="journal article" date="2023" name="IMA Fungus">
        <title>Comparative genomic study of the Penicillium genus elucidates a diverse pangenome and 15 lateral gene transfer events.</title>
        <authorList>
            <person name="Petersen C."/>
            <person name="Sorensen T."/>
            <person name="Nielsen M.R."/>
            <person name="Sondergaard T.E."/>
            <person name="Sorensen J.L."/>
            <person name="Fitzpatrick D.A."/>
            <person name="Frisvad J.C."/>
            <person name="Nielsen K.L."/>
        </authorList>
    </citation>
    <scope>NUCLEOTIDE SEQUENCE</scope>
    <source>
        <strain evidence="2">IBT 29864</strain>
    </source>
</reference>
<feature type="region of interest" description="Disordered" evidence="1">
    <location>
        <begin position="1"/>
        <end position="23"/>
    </location>
</feature>
<organism evidence="2 3">
    <name type="scientific">Penicillium cataractarum</name>
    <dbReference type="NCBI Taxonomy" id="2100454"/>
    <lineage>
        <taxon>Eukaryota</taxon>
        <taxon>Fungi</taxon>
        <taxon>Dikarya</taxon>
        <taxon>Ascomycota</taxon>
        <taxon>Pezizomycotina</taxon>
        <taxon>Eurotiomycetes</taxon>
        <taxon>Eurotiomycetidae</taxon>
        <taxon>Eurotiales</taxon>
        <taxon>Aspergillaceae</taxon>
        <taxon>Penicillium</taxon>
    </lineage>
</organism>
<sequence length="87" mass="9028">MVVAAGPITGQKSPLGEEDERGTLPNDAIGLLLALTFSPRLDTPLLRPTAVLDGPETFSKQERQKGLGSSTALHGSSLHGQAIHGSN</sequence>
<dbReference type="RefSeq" id="XP_056551758.1">
    <property type="nucleotide sequence ID" value="XM_056702758.1"/>
</dbReference>
<accession>A0A9W9RPS1</accession>
<dbReference type="GeneID" id="81441937"/>
<dbReference type="EMBL" id="JAPZBS010000008">
    <property type="protein sequence ID" value="KAJ5364132.1"/>
    <property type="molecule type" value="Genomic_DNA"/>
</dbReference>
<keyword evidence="3" id="KW-1185">Reference proteome</keyword>